<evidence type="ECO:0000313" key="1">
    <source>
        <dbReference type="EMBL" id="GAB93415.1"/>
    </source>
</evidence>
<dbReference type="STRING" id="1108045.GORHZ_218_00050"/>
<accession>K6W2M7</accession>
<proteinExistence type="predicted"/>
<dbReference type="Proteomes" id="UP000008363">
    <property type="component" value="Unassembled WGS sequence"/>
</dbReference>
<name>K6W2M7_9ACTN</name>
<keyword evidence="2" id="KW-1185">Reference proteome</keyword>
<dbReference type="AlphaFoldDB" id="K6W2M7"/>
<organism evidence="1 2">
    <name type="scientific">Gordonia rhizosphera NBRC 16068</name>
    <dbReference type="NCBI Taxonomy" id="1108045"/>
    <lineage>
        <taxon>Bacteria</taxon>
        <taxon>Bacillati</taxon>
        <taxon>Actinomycetota</taxon>
        <taxon>Actinomycetes</taxon>
        <taxon>Mycobacteriales</taxon>
        <taxon>Gordoniaceae</taxon>
        <taxon>Gordonia</taxon>
    </lineage>
</organism>
<sequence>MRVLVTGHQGYLGTVMVPILWAA</sequence>
<reference evidence="1 2" key="1">
    <citation type="submission" date="2012-08" db="EMBL/GenBank/DDBJ databases">
        <title>Whole genome shotgun sequence of Gordonia rhizosphera NBRC 16068.</title>
        <authorList>
            <person name="Takarada H."/>
            <person name="Isaki S."/>
            <person name="Hosoyama A."/>
            <person name="Tsuchikane K."/>
            <person name="Katsumata H."/>
            <person name="Baba S."/>
            <person name="Ohji S."/>
            <person name="Yamazaki S."/>
            <person name="Fujita N."/>
        </authorList>
    </citation>
    <scope>NUCLEOTIDE SEQUENCE [LARGE SCALE GENOMIC DNA]</scope>
    <source>
        <strain evidence="1 2">NBRC 16068</strain>
    </source>
</reference>
<protein>
    <submittedName>
        <fullName evidence="1">NAD-dependent epimerase/dehydratase family protein</fullName>
    </submittedName>
</protein>
<comment type="caution">
    <text evidence="1">The sequence shown here is derived from an EMBL/GenBank/DDBJ whole genome shotgun (WGS) entry which is preliminary data.</text>
</comment>
<feature type="non-terminal residue" evidence="1">
    <location>
        <position position="23"/>
    </location>
</feature>
<evidence type="ECO:0000313" key="2">
    <source>
        <dbReference type="Proteomes" id="UP000008363"/>
    </source>
</evidence>
<dbReference type="EMBL" id="BAHC01000218">
    <property type="protein sequence ID" value="GAB93415.1"/>
    <property type="molecule type" value="Genomic_DNA"/>
</dbReference>
<gene>
    <name evidence="1" type="ORF">GORHZ_218_00050</name>
</gene>